<dbReference type="EMBL" id="WCUG01000254">
    <property type="protein sequence ID" value="KAB4158117.1"/>
    <property type="molecule type" value="Genomic_DNA"/>
</dbReference>
<sequence>MPDDRKTIKAYIFMSYENLINVLQNQSLKLILPQETNDVFECNPVFDPIWLEESAYSEANEVGFISFCSDYKSSAMWGLYGDSHKGVCIEFEFPNTSIDDTRPELEYHLDFDHEAALLEHESEGKSLILSDVKYSNQRVAFLNEEELKREFELLSDKPDDYKNWCKERHQETYVESLHRKDIVWQGEKEKRILFNLWRDGIISRGELFFVKGLNKYIRRILLGWKCSRSTNKTVLIVNNTLVQEAVYIVNVERVHARFDTFDVYTDSE</sequence>
<evidence type="ECO:0000313" key="1">
    <source>
        <dbReference type="EMBL" id="KAB4158117.1"/>
    </source>
</evidence>
<feature type="non-terminal residue" evidence="1">
    <location>
        <position position="268"/>
    </location>
</feature>
<dbReference type="Pfam" id="PF11185">
    <property type="entry name" value="DUF2971"/>
    <property type="match status" value="1"/>
</dbReference>
<organism evidence="1 2">
    <name type="scientific">Bacteroides uniformis</name>
    <dbReference type="NCBI Taxonomy" id="820"/>
    <lineage>
        <taxon>Bacteria</taxon>
        <taxon>Pseudomonadati</taxon>
        <taxon>Bacteroidota</taxon>
        <taxon>Bacteroidia</taxon>
        <taxon>Bacteroidales</taxon>
        <taxon>Bacteroidaceae</taxon>
        <taxon>Bacteroides</taxon>
    </lineage>
</organism>
<evidence type="ECO:0000313" key="2">
    <source>
        <dbReference type="Proteomes" id="UP000433928"/>
    </source>
</evidence>
<dbReference type="RefSeq" id="WP_151856585.1">
    <property type="nucleotide sequence ID" value="NZ_WCUG01000254.1"/>
</dbReference>
<accession>A0A6I0K7T2</accession>
<reference evidence="1 2" key="1">
    <citation type="journal article" date="2019" name="Nat. Med.">
        <title>A library of human gut bacterial isolates paired with longitudinal multiomics data enables mechanistic microbiome research.</title>
        <authorList>
            <person name="Poyet M."/>
            <person name="Groussin M."/>
            <person name="Gibbons S.M."/>
            <person name="Avila-Pacheco J."/>
            <person name="Jiang X."/>
            <person name="Kearney S.M."/>
            <person name="Perrotta A.R."/>
            <person name="Berdy B."/>
            <person name="Zhao S."/>
            <person name="Lieberman T.D."/>
            <person name="Swanson P.K."/>
            <person name="Smith M."/>
            <person name="Roesemann S."/>
            <person name="Alexander J.E."/>
            <person name="Rich S.A."/>
            <person name="Livny J."/>
            <person name="Vlamakis H."/>
            <person name="Clish C."/>
            <person name="Bullock K."/>
            <person name="Deik A."/>
            <person name="Scott J."/>
            <person name="Pierce K.A."/>
            <person name="Xavier R.J."/>
            <person name="Alm E.J."/>
        </authorList>
    </citation>
    <scope>NUCLEOTIDE SEQUENCE [LARGE SCALE GENOMIC DNA]</scope>
    <source>
        <strain evidence="1 2">BIOML-A27</strain>
    </source>
</reference>
<comment type="caution">
    <text evidence="1">The sequence shown here is derived from an EMBL/GenBank/DDBJ whole genome shotgun (WGS) entry which is preliminary data.</text>
</comment>
<dbReference type="InterPro" id="IPR021352">
    <property type="entry name" value="DUF2971"/>
</dbReference>
<name>A0A6I0K7T2_BACUN</name>
<proteinExistence type="predicted"/>
<gene>
    <name evidence="1" type="ORF">GAQ59_24220</name>
</gene>
<dbReference type="Proteomes" id="UP000433928">
    <property type="component" value="Unassembled WGS sequence"/>
</dbReference>
<protein>
    <submittedName>
        <fullName evidence="1">DUF2971 domain-containing protein</fullName>
    </submittedName>
</protein>
<dbReference type="AlphaFoldDB" id="A0A6I0K7T2"/>